<dbReference type="Proteomes" id="UP000006000">
    <property type="component" value="Unassembled WGS sequence"/>
</dbReference>
<dbReference type="SUPFAM" id="SSF49265">
    <property type="entry name" value="Fibronectin type III"/>
    <property type="match status" value="1"/>
</dbReference>
<dbReference type="Pfam" id="PF00041">
    <property type="entry name" value="fn3"/>
    <property type="match status" value="1"/>
</dbReference>
<evidence type="ECO:0000256" key="1">
    <source>
        <dbReference type="SAM" id="SignalP"/>
    </source>
</evidence>
<comment type="caution">
    <text evidence="3">The sequence shown here is derived from an EMBL/GenBank/DDBJ whole genome shotgun (WGS) entry which is preliminary data.</text>
</comment>
<evidence type="ECO:0000313" key="4">
    <source>
        <dbReference type="Proteomes" id="UP000006000"/>
    </source>
</evidence>
<dbReference type="Gene3D" id="3.40.30.10">
    <property type="entry name" value="Glutaredoxin"/>
    <property type="match status" value="1"/>
</dbReference>
<dbReference type="InterPro" id="IPR003961">
    <property type="entry name" value="FN3_dom"/>
</dbReference>
<reference evidence="3 4" key="1">
    <citation type="submission" date="2007-03" db="EMBL/GenBank/DDBJ databases">
        <authorList>
            <person name="Fulton L."/>
            <person name="Clifton S."/>
            <person name="Fulton B."/>
            <person name="Xu J."/>
            <person name="Minx P."/>
            <person name="Pepin K.H."/>
            <person name="Johnson M."/>
            <person name="Thiruvilangam P."/>
            <person name="Bhonagiri V."/>
            <person name="Nash W.E."/>
            <person name="Mardis E.R."/>
            <person name="Wilson R.K."/>
        </authorList>
    </citation>
    <scope>NUCLEOTIDE SEQUENCE [LARGE SCALE GENOMIC DNA]</scope>
    <source>
        <strain evidence="3 4">ATCC 27560</strain>
    </source>
</reference>
<evidence type="ECO:0000313" key="3">
    <source>
        <dbReference type="EMBL" id="EDM50764.1"/>
    </source>
</evidence>
<name>A5Z8P1_9FIRM</name>
<keyword evidence="1" id="KW-0732">Signal</keyword>
<sequence>MRLKKLTVVALTATLTIGSLFTGTTVKAQTNSNQVATYAEDSQTTYPWSKTAQATTGDYIADSYEGVESGHVFESVTQERLLDILSSKGNYYIVFAGPEHKTSKATIAKINEIAKKDGITKIYHFDPYVDGYQLDITDEDTEFKGSRGTSINELWKKITELLPNENVINEYNGDDTLLFNYENTDAGNKINAYYELEDANYYNEAQATQDIEKVFRKGQENGQVAKASVRTDYEFFSRVYNGSATYINYNKGVANANRTGKAVEIFTEKDKDNFPLHQVNFNELIDLLNSNGDYVIFFGASWCHNTQAIIGSIAQKAKQAGKKVYVYDTTIGNQLTFGTGNDINIVTAGSSVFNSRSSVDPTTGNNNISYVYGELVKYLGNFTTENNSNKNNSISYYPNGDVTAEATSAKPWEDGSNKSAIRLQMPFLIRYNRNAANPVTKNWLHKNKANDGTYTEYMLELTWVLGTKEAKEATDRTGNAKPKDGLSYVDFASEAVQALNTFFGIKETTNIKQPTTTNKPSQEQKVPAVTVKVPAKVTAKALKKSAKITWKKVAGATGYEVYRANKKKGKYKKVKTLKAKATSFTNKKLKAKKTYFFKVRAYITKNGKKTYSSWSAVKKVRVKK</sequence>
<dbReference type="CDD" id="cd00063">
    <property type="entry name" value="FN3"/>
    <property type="match status" value="1"/>
</dbReference>
<reference evidence="3 4" key="2">
    <citation type="submission" date="2007-04" db="EMBL/GenBank/DDBJ databases">
        <title>Draft genome sequence of Eubacterium ventriosum (ATCC 27560).</title>
        <authorList>
            <person name="Sudarsanam P."/>
            <person name="Ley R."/>
            <person name="Guruge J."/>
            <person name="Turnbaugh P.J."/>
            <person name="Mahowald M."/>
            <person name="Liep D."/>
            <person name="Gordon J."/>
        </authorList>
    </citation>
    <scope>NUCLEOTIDE SEQUENCE [LARGE SCALE GENOMIC DNA]</scope>
    <source>
        <strain evidence="3 4">ATCC 27560</strain>
    </source>
</reference>
<organism evidence="3 4">
    <name type="scientific">Eubacterium ventriosum ATCC 27560</name>
    <dbReference type="NCBI Taxonomy" id="411463"/>
    <lineage>
        <taxon>Bacteria</taxon>
        <taxon>Bacillati</taxon>
        <taxon>Bacillota</taxon>
        <taxon>Clostridia</taxon>
        <taxon>Eubacteriales</taxon>
        <taxon>Eubacteriaceae</taxon>
        <taxon>Eubacterium</taxon>
    </lineage>
</organism>
<dbReference type="HOGENOM" id="CLU_437921_0_0_9"/>
<dbReference type="STRING" id="411463.EUBVEN_02083"/>
<dbReference type="InterPro" id="IPR013783">
    <property type="entry name" value="Ig-like_fold"/>
</dbReference>
<dbReference type="RefSeq" id="WP_005359069.1">
    <property type="nucleotide sequence ID" value="NZ_DS264265.1"/>
</dbReference>
<dbReference type="InterPro" id="IPR036116">
    <property type="entry name" value="FN3_sf"/>
</dbReference>
<accession>A5Z8P1</accession>
<gene>
    <name evidence="3" type="ORF">EUBVEN_02083</name>
</gene>
<feature type="signal peptide" evidence="1">
    <location>
        <begin position="1"/>
        <end position="28"/>
    </location>
</feature>
<dbReference type="EMBL" id="AAVL02000036">
    <property type="protein sequence ID" value="EDM50764.1"/>
    <property type="molecule type" value="Genomic_DNA"/>
</dbReference>
<protein>
    <submittedName>
        <fullName evidence="3">Fibronectin type III domain protein</fullName>
    </submittedName>
</protein>
<feature type="domain" description="Fibronectin type-III" evidence="2">
    <location>
        <begin position="533"/>
        <end position="624"/>
    </location>
</feature>
<dbReference type="OrthoDB" id="1703838at2"/>
<feature type="chain" id="PRO_5002689102" evidence="1">
    <location>
        <begin position="29"/>
        <end position="624"/>
    </location>
</feature>
<dbReference type="eggNOG" id="COG4733">
    <property type="taxonomic scope" value="Bacteria"/>
</dbReference>
<dbReference type="PROSITE" id="PS50853">
    <property type="entry name" value="FN3"/>
    <property type="match status" value="1"/>
</dbReference>
<dbReference type="SUPFAM" id="SSF52833">
    <property type="entry name" value="Thioredoxin-like"/>
    <property type="match status" value="1"/>
</dbReference>
<dbReference type="AlphaFoldDB" id="A5Z8P1"/>
<dbReference type="InterPro" id="IPR036249">
    <property type="entry name" value="Thioredoxin-like_sf"/>
</dbReference>
<dbReference type="Gene3D" id="2.60.40.10">
    <property type="entry name" value="Immunoglobulins"/>
    <property type="match status" value="1"/>
</dbReference>
<proteinExistence type="predicted"/>
<evidence type="ECO:0000259" key="2">
    <source>
        <dbReference type="PROSITE" id="PS50853"/>
    </source>
</evidence>